<keyword evidence="2" id="KW-1185">Reference proteome</keyword>
<reference evidence="1" key="1">
    <citation type="submission" date="2020-11" db="EMBL/GenBank/DDBJ databases">
        <title>Novosphingobium aureum sp. nov., a marine bacterium isolated from sediment of a salt flat.</title>
        <authorList>
            <person name="Yoo Y."/>
            <person name="Kim J.-J."/>
        </authorList>
    </citation>
    <scope>NUCLEOTIDE SEQUENCE</scope>
    <source>
        <strain evidence="1">YJ-S2-02</strain>
    </source>
</reference>
<sequence length="62" mass="6708">MGEALPSLIALAARVLGWRPQEFWAATPAELAAALGPMSPPTADPGIDRQTLAQLMEREHER</sequence>
<comment type="caution">
    <text evidence="1">The sequence shown here is derived from an EMBL/GenBank/DDBJ whole genome shotgun (WGS) entry which is preliminary data.</text>
</comment>
<dbReference type="InterPro" id="IPR019056">
    <property type="entry name" value="Phage_TAC_6"/>
</dbReference>
<proteinExistence type="predicted"/>
<accession>A0A931HG38</accession>
<protein>
    <submittedName>
        <fullName evidence="1">Phage tail assembly chaperone</fullName>
    </submittedName>
</protein>
<name>A0A931HG38_9SPHN</name>
<dbReference type="Proteomes" id="UP000617634">
    <property type="component" value="Unassembled WGS sequence"/>
</dbReference>
<gene>
    <name evidence="1" type="ORF">I5E68_17440</name>
</gene>
<evidence type="ECO:0000313" key="2">
    <source>
        <dbReference type="Proteomes" id="UP000617634"/>
    </source>
</evidence>
<dbReference type="AlphaFoldDB" id="A0A931HG38"/>
<dbReference type="Pfam" id="PF09550">
    <property type="entry name" value="Phage_TAC_6"/>
    <property type="match status" value="1"/>
</dbReference>
<organism evidence="1 2">
    <name type="scientific">Novosphingobium aureum</name>
    <dbReference type="NCBI Taxonomy" id="2792964"/>
    <lineage>
        <taxon>Bacteria</taxon>
        <taxon>Pseudomonadati</taxon>
        <taxon>Pseudomonadota</taxon>
        <taxon>Alphaproteobacteria</taxon>
        <taxon>Sphingomonadales</taxon>
        <taxon>Sphingomonadaceae</taxon>
        <taxon>Novosphingobium</taxon>
    </lineage>
</organism>
<evidence type="ECO:0000313" key="1">
    <source>
        <dbReference type="EMBL" id="MBH0114734.1"/>
    </source>
</evidence>
<dbReference type="EMBL" id="JADZGI010000004">
    <property type="protein sequence ID" value="MBH0114734.1"/>
    <property type="molecule type" value="Genomic_DNA"/>
</dbReference>